<feature type="region of interest" description="Disordered" evidence="2">
    <location>
        <begin position="1"/>
        <end position="21"/>
    </location>
</feature>
<dbReference type="Gene3D" id="1.10.443.10">
    <property type="entry name" value="Intergrase catalytic core"/>
    <property type="match status" value="1"/>
</dbReference>
<evidence type="ECO:0000313" key="4">
    <source>
        <dbReference type="Proteomes" id="UP001055247"/>
    </source>
</evidence>
<gene>
    <name evidence="3" type="ORF">BHAOGJBA_4142</name>
</gene>
<proteinExistence type="predicted"/>
<sequence>MARRPGTTAKRRKTPRKLGVGGRGEPYAWYREGRVGTDGIERGGVWVVMHNRKQVASTGIGLGEGAERKENERKVLAVLQDYKDAIAIQATANVEVRKGRNAREVTVAEVLSRYLDAKRGVLDPATGEYRGGVARHEELAQRVFALLEWWGERTLADVDSVTCGQYVASRVGQPWKTHARLGTGKDGVPARRGYSKPTKQRVVSAGGPRRELEDLRAAVNLAIKDSLTRDTVSVTLPPKGQERDRWLRRGEAARLLWRAWRKREVQTIASGPRKGETYVMPRRPAWHLARFIVVALRTGTRSGSICGASFVKEVGKPWMELTTETTVEERVETRTIDGEVFERRVQVPTIKRVAIFHRKALGTQERDNKRAPTVRMPDSLVNHLWRWHHTLGQTYVVEFEGKPVGSTKKSFANLVWEEGLGDDVVRHSLRHTAVTWGMQAGVPIWELAGYVGMSVEMIERRYGHHSAKHMEGAREALGRRGGKRKAA</sequence>
<comment type="caution">
    <text evidence="3">The sequence shown here is derived from an EMBL/GenBank/DDBJ whole genome shotgun (WGS) entry which is preliminary data.</text>
</comment>
<dbReference type="SUPFAM" id="SSF56349">
    <property type="entry name" value="DNA breaking-rejoining enzymes"/>
    <property type="match status" value="1"/>
</dbReference>
<evidence type="ECO:0000256" key="2">
    <source>
        <dbReference type="SAM" id="MobiDB-lite"/>
    </source>
</evidence>
<keyword evidence="1" id="KW-0233">DNA recombination</keyword>
<reference evidence="3" key="1">
    <citation type="journal article" date="2016" name="Front. Microbiol.">
        <title>Genome Sequence of the Piezophilic, Mesophilic Sulfate-Reducing Bacterium Desulfovibrio indicus J2T.</title>
        <authorList>
            <person name="Cao J."/>
            <person name="Maignien L."/>
            <person name="Shao Z."/>
            <person name="Alain K."/>
            <person name="Jebbar M."/>
        </authorList>
    </citation>
    <scope>NUCLEOTIDE SEQUENCE</scope>
    <source>
        <strain evidence="3">DSM 16372</strain>
    </source>
</reference>
<dbReference type="AlphaFoldDB" id="A0AAV4ZSN2"/>
<dbReference type="RefSeq" id="WP_238230696.1">
    <property type="nucleotide sequence ID" value="NZ_BPQO01000019.1"/>
</dbReference>
<evidence type="ECO:0008006" key="5">
    <source>
        <dbReference type="Google" id="ProtNLM"/>
    </source>
</evidence>
<dbReference type="InterPro" id="IPR011010">
    <property type="entry name" value="DNA_brk_join_enz"/>
</dbReference>
<evidence type="ECO:0000256" key="1">
    <source>
        <dbReference type="ARBA" id="ARBA00023172"/>
    </source>
</evidence>
<name>A0AAV4ZSN2_9HYPH</name>
<feature type="compositionally biased region" description="Basic residues" evidence="2">
    <location>
        <begin position="1"/>
        <end position="16"/>
    </location>
</feature>
<dbReference type="GO" id="GO:0003677">
    <property type="term" value="F:DNA binding"/>
    <property type="evidence" value="ECO:0007669"/>
    <property type="project" value="InterPro"/>
</dbReference>
<dbReference type="InterPro" id="IPR013762">
    <property type="entry name" value="Integrase-like_cat_sf"/>
</dbReference>
<evidence type="ECO:0000313" key="3">
    <source>
        <dbReference type="EMBL" id="GJD90600.1"/>
    </source>
</evidence>
<feature type="region of interest" description="Disordered" evidence="2">
    <location>
        <begin position="180"/>
        <end position="207"/>
    </location>
</feature>
<dbReference type="Proteomes" id="UP001055247">
    <property type="component" value="Unassembled WGS sequence"/>
</dbReference>
<protein>
    <recommendedName>
        <fullName evidence="5">Integrase</fullName>
    </recommendedName>
</protein>
<reference evidence="3" key="2">
    <citation type="submission" date="2021-08" db="EMBL/GenBank/DDBJ databases">
        <authorList>
            <person name="Tani A."/>
            <person name="Ola A."/>
            <person name="Ogura Y."/>
            <person name="Katsura K."/>
            <person name="Hayashi T."/>
        </authorList>
    </citation>
    <scope>NUCLEOTIDE SEQUENCE</scope>
    <source>
        <strain evidence="3">DSM 16372</strain>
    </source>
</reference>
<accession>A0AAV4ZSN2</accession>
<keyword evidence="4" id="KW-1185">Reference proteome</keyword>
<dbReference type="EMBL" id="BPQO01000019">
    <property type="protein sequence ID" value="GJD90600.1"/>
    <property type="molecule type" value="Genomic_DNA"/>
</dbReference>
<organism evidence="3 4">
    <name type="scientific">Methylobacterium hispanicum</name>
    <dbReference type="NCBI Taxonomy" id="270350"/>
    <lineage>
        <taxon>Bacteria</taxon>
        <taxon>Pseudomonadati</taxon>
        <taxon>Pseudomonadota</taxon>
        <taxon>Alphaproteobacteria</taxon>
        <taxon>Hyphomicrobiales</taxon>
        <taxon>Methylobacteriaceae</taxon>
        <taxon>Methylobacterium</taxon>
    </lineage>
</organism>
<dbReference type="GO" id="GO:0015074">
    <property type="term" value="P:DNA integration"/>
    <property type="evidence" value="ECO:0007669"/>
    <property type="project" value="InterPro"/>
</dbReference>
<dbReference type="GO" id="GO:0006310">
    <property type="term" value="P:DNA recombination"/>
    <property type="evidence" value="ECO:0007669"/>
    <property type="project" value="UniProtKB-KW"/>
</dbReference>